<evidence type="ECO:0000313" key="2">
    <source>
        <dbReference type="EMBL" id="ESL09746.1"/>
    </source>
</evidence>
<sequence length="654" mass="70246">MPRLLTFANGVQSRGEGFIKSPASGMWQCTLPSGPLPKERGDHAASAPALCAAAETVWMGPQPQRQRQRQRRVKKEEAILLHPHSSILPLQFQLISVSSKYLCSLLITARPHPLSEVHILRLDKITPGTKLPDAVTFAFASATEATWADLLLFMQQAAGIGGAGEATHTAVWRLNWVAPAESGISVGAAFLWRVTGALPLCGRVQDAATEAKEDGTMHIAVATAKEGAVYTPPGRAVPTFEGPPPLPPKQTHRKTSLDGLPQRDLSAAFMEAQQEAGVATASAEDESTLELKSNPQPTYAEILVRGIRQRRADATMSAEQAIREWRQRLTTLRKQLYRALCMDAATRIARDQISQLQKEEQQQPCRSTGAKVMALLLKTGLQEMLCDVLFDAAAFLLMGGERSRGANQLLQECATTARAASEELGERKENVVEALRLSHGILQLRLLRHRCCAAALLGQPVTAAVLHEALREQKQVMALLQGECVGAVCSGGAAINLGDHDDDDDDDDDGGSAEKQLAVGALTAALSLMEMSLLVRKSGALCDDMATAAGSLLLWLRDTSGGLFELPAALLAQLEERVAASTRGRLHDMHRRCKSRPAAPGSREHGKAEFCCGVVRSVPCGAVFDHQFARTRALIRVLEATTAARGSACGMCGG</sequence>
<dbReference type="AlphaFoldDB" id="A0A061J6J1"/>
<keyword evidence="1" id="KW-0175">Coiled coil</keyword>
<dbReference type="EMBL" id="AUPL01002530">
    <property type="protein sequence ID" value="ESL09746.1"/>
    <property type="molecule type" value="Genomic_DNA"/>
</dbReference>
<dbReference type="OrthoDB" id="246754at2759"/>
<evidence type="ECO:0000313" key="3">
    <source>
        <dbReference type="Proteomes" id="UP000031737"/>
    </source>
</evidence>
<feature type="coiled-coil region" evidence="1">
    <location>
        <begin position="315"/>
        <end position="362"/>
    </location>
</feature>
<keyword evidence="3" id="KW-1185">Reference proteome</keyword>
<accession>A0A061J6J1</accession>
<reference evidence="2 3" key="1">
    <citation type="submission" date="2013-07" db="EMBL/GenBank/DDBJ databases">
        <authorList>
            <person name="Stoco P.H."/>
            <person name="Wagner G."/>
            <person name="Gerber A."/>
            <person name="Zaha A."/>
            <person name="Thompson C."/>
            <person name="Bartholomeu D.C."/>
            <person name="Luckemeyer D.D."/>
            <person name="Bahia D."/>
            <person name="Loreto E."/>
            <person name="Prestes E.B."/>
            <person name="Lima F.M."/>
            <person name="Rodrigues-Luiz G."/>
            <person name="Vallejo G.A."/>
            <person name="Filho J.F."/>
            <person name="Monteiro K.M."/>
            <person name="Tyler K.M."/>
            <person name="de Almeida L.G."/>
            <person name="Ortiz M.F."/>
            <person name="Siervo M.A."/>
            <person name="de Moraes M.H."/>
            <person name="Cunha O.L."/>
            <person name="Mendonca-Neto R."/>
            <person name="Silva R."/>
            <person name="Teixeira S.M."/>
            <person name="Murta S.M."/>
            <person name="Sincero T.C."/>
            <person name="Mendes T.A."/>
            <person name="Urmenyi T.P."/>
            <person name="Silva V.G."/>
            <person name="da Rocha W.D."/>
            <person name="Andersson B."/>
            <person name="Romanha A.J."/>
            <person name="Steindel M."/>
            <person name="de Vasconcelos A.T."/>
            <person name="Grisard E.C."/>
        </authorList>
    </citation>
    <scope>NUCLEOTIDE SEQUENCE [LARGE SCALE GENOMIC DNA]</scope>
    <source>
        <strain evidence="2 3">SC58</strain>
    </source>
</reference>
<evidence type="ECO:0000256" key="1">
    <source>
        <dbReference type="SAM" id="Coils"/>
    </source>
</evidence>
<dbReference type="VEuPathDB" id="TriTrypDB:TRSC58_02530"/>
<organism evidence="2 3">
    <name type="scientific">Trypanosoma rangeli SC58</name>
    <dbReference type="NCBI Taxonomy" id="429131"/>
    <lineage>
        <taxon>Eukaryota</taxon>
        <taxon>Discoba</taxon>
        <taxon>Euglenozoa</taxon>
        <taxon>Kinetoplastea</taxon>
        <taxon>Metakinetoplastina</taxon>
        <taxon>Trypanosomatida</taxon>
        <taxon>Trypanosomatidae</taxon>
        <taxon>Trypanosoma</taxon>
        <taxon>Herpetosoma</taxon>
    </lineage>
</organism>
<gene>
    <name evidence="2" type="ORF">TRSC58_02530</name>
</gene>
<proteinExistence type="predicted"/>
<dbReference type="Proteomes" id="UP000031737">
    <property type="component" value="Unassembled WGS sequence"/>
</dbReference>
<comment type="caution">
    <text evidence="2">The sequence shown here is derived from an EMBL/GenBank/DDBJ whole genome shotgun (WGS) entry which is preliminary data.</text>
</comment>
<name>A0A061J6J1_TRYRA</name>
<protein>
    <submittedName>
        <fullName evidence="2">Uncharacterized protein</fullName>
    </submittedName>
</protein>